<reference evidence="3 4" key="1">
    <citation type="submission" date="2016-07" db="EMBL/GenBank/DDBJ databases">
        <title>Pervasive Adenine N6-methylation of Active Genes in Fungi.</title>
        <authorList>
            <consortium name="DOE Joint Genome Institute"/>
            <person name="Mondo S.J."/>
            <person name="Dannebaum R.O."/>
            <person name="Kuo R.C."/>
            <person name="Labutti K."/>
            <person name="Haridas S."/>
            <person name="Kuo A."/>
            <person name="Salamov A."/>
            <person name="Ahrendt S.R."/>
            <person name="Lipzen A."/>
            <person name="Sullivan W."/>
            <person name="Andreopoulos W.B."/>
            <person name="Clum A."/>
            <person name="Lindquist E."/>
            <person name="Daum C."/>
            <person name="Ramamoorthy G.K."/>
            <person name="Gryganskyi A."/>
            <person name="Culley D."/>
            <person name="Magnuson J.K."/>
            <person name="James T.Y."/>
            <person name="O'Malley M.A."/>
            <person name="Stajich J.E."/>
            <person name="Spatafora J.W."/>
            <person name="Visel A."/>
            <person name="Grigoriev I.V."/>
        </authorList>
    </citation>
    <scope>NUCLEOTIDE SEQUENCE [LARGE SCALE GENOMIC DNA]</scope>
    <source>
        <strain evidence="3 4">CBS 115471</strain>
    </source>
</reference>
<sequence length="535" mass="59282">MGALVDRLNSRPSEIAELLRVGSAPGLSMGVFHEGRIVYTNHMGRRDINFPDSPNDDSIYCVASTFKIVTACAIARLVADGLLDWNTPIREYIPLRRQDEFGLEATLRDLLSNRTGLPMASSYWGQQNGEQLLPKSEFLNIVDDMETVERLGTTFIYSQWNYCLLQLIVEKISGKSFGVFVREAIFEPLGLTSATFDQPAGTNIMMPHANLSDGMVKNITTSTFDSSSGLAAGTGGKTSLKDQLTLYIALMNAYQHQTTNSLDATPNSPFTHLRTIFTPHVPIGGSAIDEQAYCLGLYRTRLPGNLSCASLNGALPRKDLPVFGALNLTQTNEEIFHHTANFPGFVGSMFLVPRMHSGVVVMANATPIVDVPDFIAQLLLSDLLSCGPPPNLLSLAQKSAQMQLGWFEGSRAALRTFKTDLPPTHPLETYAGVYLNRIRNFKIVVKALQKSLCLSMQGLSTAYEVQPLDGDSFYFDADRDFEIVDRGMWINPLPQFHVFHFNVSQKCVHSLTWKHDRLMEAEVFAKDNQEQASKL</sequence>
<proteinExistence type="inferred from homology"/>
<organism evidence="3 4">
    <name type="scientific">Clohesyomyces aquaticus</name>
    <dbReference type="NCBI Taxonomy" id="1231657"/>
    <lineage>
        <taxon>Eukaryota</taxon>
        <taxon>Fungi</taxon>
        <taxon>Dikarya</taxon>
        <taxon>Ascomycota</taxon>
        <taxon>Pezizomycotina</taxon>
        <taxon>Dothideomycetes</taxon>
        <taxon>Pleosporomycetidae</taxon>
        <taxon>Pleosporales</taxon>
        <taxon>Lindgomycetaceae</taxon>
        <taxon>Clohesyomyces</taxon>
    </lineage>
</organism>
<dbReference type="Pfam" id="PF00144">
    <property type="entry name" value="Beta-lactamase"/>
    <property type="match status" value="1"/>
</dbReference>
<dbReference type="Proteomes" id="UP000193144">
    <property type="component" value="Unassembled WGS sequence"/>
</dbReference>
<evidence type="ECO:0000313" key="4">
    <source>
        <dbReference type="Proteomes" id="UP000193144"/>
    </source>
</evidence>
<dbReference type="InterPro" id="IPR012338">
    <property type="entry name" value="Beta-lactam/transpept-like"/>
</dbReference>
<comment type="caution">
    <text evidence="3">The sequence shown here is derived from an EMBL/GenBank/DDBJ whole genome shotgun (WGS) entry which is preliminary data.</text>
</comment>
<dbReference type="STRING" id="1231657.A0A1Y1Y7Q8"/>
<keyword evidence="4" id="KW-1185">Reference proteome</keyword>
<dbReference type="EMBL" id="MCFA01000334">
    <property type="protein sequence ID" value="ORX93614.1"/>
    <property type="molecule type" value="Genomic_DNA"/>
</dbReference>
<accession>A0A1Y1Y7Q8</accession>
<evidence type="ECO:0000256" key="1">
    <source>
        <dbReference type="ARBA" id="ARBA00038215"/>
    </source>
</evidence>
<dbReference type="AlphaFoldDB" id="A0A1Y1Y7Q8"/>
<dbReference type="PANTHER" id="PTHR46825:SF9">
    <property type="entry name" value="BETA-LACTAMASE-RELATED DOMAIN-CONTAINING PROTEIN"/>
    <property type="match status" value="1"/>
</dbReference>
<name>A0A1Y1Y7Q8_9PLEO</name>
<evidence type="ECO:0000259" key="2">
    <source>
        <dbReference type="Pfam" id="PF00144"/>
    </source>
</evidence>
<comment type="similarity">
    <text evidence="1">Belongs to the peptidase S12 family.</text>
</comment>
<protein>
    <submittedName>
        <fullName evidence="3">Beta-lactamase/transpeptidase-like protein</fullName>
    </submittedName>
</protein>
<feature type="domain" description="Beta-lactamase-related" evidence="2">
    <location>
        <begin position="17"/>
        <end position="367"/>
    </location>
</feature>
<dbReference type="Gene3D" id="3.40.710.10">
    <property type="entry name" value="DD-peptidase/beta-lactamase superfamily"/>
    <property type="match status" value="1"/>
</dbReference>
<dbReference type="OrthoDB" id="5946976at2759"/>
<dbReference type="PANTHER" id="PTHR46825">
    <property type="entry name" value="D-ALANYL-D-ALANINE-CARBOXYPEPTIDASE/ENDOPEPTIDASE AMPH"/>
    <property type="match status" value="1"/>
</dbReference>
<dbReference type="SUPFAM" id="SSF56601">
    <property type="entry name" value="beta-lactamase/transpeptidase-like"/>
    <property type="match status" value="1"/>
</dbReference>
<evidence type="ECO:0000313" key="3">
    <source>
        <dbReference type="EMBL" id="ORX93614.1"/>
    </source>
</evidence>
<dbReference type="InterPro" id="IPR050491">
    <property type="entry name" value="AmpC-like"/>
</dbReference>
<gene>
    <name evidence="3" type="ORF">BCR34DRAFT_580408</name>
</gene>
<dbReference type="InterPro" id="IPR001466">
    <property type="entry name" value="Beta-lactam-related"/>
</dbReference>